<feature type="transmembrane region" description="Helical" evidence="2">
    <location>
        <begin position="163"/>
        <end position="184"/>
    </location>
</feature>
<organism evidence="3 4">
    <name type="scientific">Exophiala aquamarina CBS 119918</name>
    <dbReference type="NCBI Taxonomy" id="1182545"/>
    <lineage>
        <taxon>Eukaryota</taxon>
        <taxon>Fungi</taxon>
        <taxon>Dikarya</taxon>
        <taxon>Ascomycota</taxon>
        <taxon>Pezizomycotina</taxon>
        <taxon>Eurotiomycetes</taxon>
        <taxon>Chaetothyriomycetidae</taxon>
        <taxon>Chaetothyriales</taxon>
        <taxon>Herpotrichiellaceae</taxon>
        <taxon>Exophiala</taxon>
    </lineage>
</organism>
<evidence type="ECO:0000256" key="2">
    <source>
        <dbReference type="SAM" id="Phobius"/>
    </source>
</evidence>
<keyword evidence="4" id="KW-1185">Reference proteome</keyword>
<feature type="region of interest" description="Disordered" evidence="1">
    <location>
        <begin position="271"/>
        <end position="368"/>
    </location>
</feature>
<keyword evidence="2" id="KW-0472">Membrane</keyword>
<comment type="caution">
    <text evidence="3">The sequence shown here is derived from an EMBL/GenBank/DDBJ whole genome shotgun (WGS) entry which is preliminary data.</text>
</comment>
<evidence type="ECO:0000256" key="1">
    <source>
        <dbReference type="SAM" id="MobiDB-lite"/>
    </source>
</evidence>
<feature type="compositionally biased region" description="Basic and acidic residues" evidence="1">
    <location>
        <begin position="329"/>
        <end position="345"/>
    </location>
</feature>
<dbReference type="Proteomes" id="UP000027920">
    <property type="component" value="Unassembled WGS sequence"/>
</dbReference>
<feature type="transmembrane region" description="Helical" evidence="2">
    <location>
        <begin position="132"/>
        <end position="156"/>
    </location>
</feature>
<dbReference type="EMBL" id="AMGV01000002">
    <property type="protein sequence ID" value="KEF61907.1"/>
    <property type="molecule type" value="Genomic_DNA"/>
</dbReference>
<dbReference type="VEuPathDB" id="FungiDB:A1O9_03479"/>
<keyword evidence="2" id="KW-0812">Transmembrane</keyword>
<dbReference type="HOGENOM" id="CLU_033830_0_0_1"/>
<sequence>MACITVANMRRGVLLHKLILVEQLAALSHGTFCFMSFRGYGWYLSSTAALLYCSWVVHNIVAWMKIRPFFTDSRSMFKPETGLWVKRIYLVTLACTAPPIILQIYDNFRFFNNINDFYTQVRPYEPLFRDPWWVFTCIALFHVIRKCYGTGVFELIKRSPRFGILLGAICLSLIFTGLDIVASIHNFIGSTDGINPWWKLSLVFKCLTDTIMLDDFKTELKRLGIKRLQQDELRRRSMALVLDDHTKDDDNQLEFSDALNVNPATFQILQSTDTSSSQSPRGRLRHESVSESRDDQRNHVGSSGKKISRLPGLKDFKFDYKRTSRKKTKSDDEEKQRPATDDDRPPPAAPDRLSQMRKSLGVIDYHPR</sequence>
<protein>
    <submittedName>
        <fullName evidence="3">Uncharacterized protein</fullName>
    </submittedName>
</protein>
<dbReference type="RefSeq" id="XP_013264497.1">
    <property type="nucleotide sequence ID" value="XM_013409043.1"/>
</dbReference>
<dbReference type="GeneID" id="25278413"/>
<keyword evidence="2" id="KW-1133">Transmembrane helix</keyword>
<dbReference type="PANTHER" id="PTHR42029:SF3">
    <property type="entry name" value="AN04G07800"/>
    <property type="match status" value="1"/>
</dbReference>
<evidence type="ECO:0000313" key="3">
    <source>
        <dbReference type="EMBL" id="KEF61907.1"/>
    </source>
</evidence>
<feature type="transmembrane region" description="Helical" evidence="2">
    <location>
        <begin position="18"/>
        <end position="37"/>
    </location>
</feature>
<evidence type="ECO:0000313" key="4">
    <source>
        <dbReference type="Proteomes" id="UP000027920"/>
    </source>
</evidence>
<feature type="transmembrane region" description="Helical" evidence="2">
    <location>
        <begin position="43"/>
        <end position="66"/>
    </location>
</feature>
<gene>
    <name evidence="3" type="ORF">A1O9_03479</name>
</gene>
<reference evidence="3 4" key="1">
    <citation type="submission" date="2013-03" db="EMBL/GenBank/DDBJ databases">
        <title>The Genome Sequence of Exophiala aquamarina CBS 119918.</title>
        <authorList>
            <consortium name="The Broad Institute Genomics Platform"/>
            <person name="Cuomo C."/>
            <person name="de Hoog S."/>
            <person name="Gorbushina A."/>
            <person name="Walker B."/>
            <person name="Young S.K."/>
            <person name="Zeng Q."/>
            <person name="Gargeya S."/>
            <person name="Fitzgerald M."/>
            <person name="Haas B."/>
            <person name="Abouelleil A."/>
            <person name="Allen A.W."/>
            <person name="Alvarado L."/>
            <person name="Arachchi H.M."/>
            <person name="Berlin A.M."/>
            <person name="Chapman S.B."/>
            <person name="Gainer-Dewar J."/>
            <person name="Goldberg J."/>
            <person name="Griggs A."/>
            <person name="Gujja S."/>
            <person name="Hansen M."/>
            <person name="Howarth C."/>
            <person name="Imamovic A."/>
            <person name="Ireland A."/>
            <person name="Larimer J."/>
            <person name="McCowan C."/>
            <person name="Murphy C."/>
            <person name="Pearson M."/>
            <person name="Poon T.W."/>
            <person name="Priest M."/>
            <person name="Roberts A."/>
            <person name="Saif S."/>
            <person name="Shea T."/>
            <person name="Sisk P."/>
            <person name="Sykes S."/>
            <person name="Wortman J."/>
            <person name="Nusbaum C."/>
            <person name="Birren B."/>
        </authorList>
    </citation>
    <scope>NUCLEOTIDE SEQUENCE [LARGE SCALE GENOMIC DNA]</scope>
    <source>
        <strain evidence="3 4">CBS 119918</strain>
    </source>
</reference>
<dbReference type="OrthoDB" id="5420247at2759"/>
<feature type="compositionally biased region" description="Polar residues" evidence="1">
    <location>
        <begin position="271"/>
        <end position="280"/>
    </location>
</feature>
<dbReference type="STRING" id="1182545.A0A072PQ97"/>
<dbReference type="AlphaFoldDB" id="A0A072PQ97"/>
<feature type="compositionally biased region" description="Basic and acidic residues" evidence="1">
    <location>
        <begin position="312"/>
        <end position="322"/>
    </location>
</feature>
<feature type="transmembrane region" description="Helical" evidence="2">
    <location>
        <begin position="87"/>
        <end position="105"/>
    </location>
</feature>
<feature type="compositionally biased region" description="Basic and acidic residues" evidence="1">
    <location>
        <begin position="285"/>
        <end position="298"/>
    </location>
</feature>
<name>A0A072PQ97_9EURO</name>
<dbReference type="PANTHER" id="PTHR42029">
    <property type="entry name" value="AN04G07800"/>
    <property type="match status" value="1"/>
</dbReference>
<accession>A0A072PQ97</accession>
<proteinExistence type="predicted"/>